<dbReference type="OrthoDB" id="5365785at2759"/>
<dbReference type="InterPro" id="IPR051439">
    <property type="entry name" value="XlnR/Xlr1"/>
</dbReference>
<dbReference type="PANTHER" id="PTHR47663">
    <property type="entry name" value="XYLANOLYTIC TRANSCRIPTIONAL ACTIVATOR XLNR-RELATED"/>
    <property type="match status" value="1"/>
</dbReference>
<keyword evidence="3" id="KW-0238">DNA-binding</keyword>
<dbReference type="EMBL" id="AZHC01000057">
    <property type="protein sequence ID" value="OAA34268.1"/>
    <property type="molecule type" value="Genomic_DNA"/>
</dbReference>
<dbReference type="GO" id="GO:0003677">
    <property type="term" value="F:DNA binding"/>
    <property type="evidence" value="ECO:0007669"/>
    <property type="project" value="UniProtKB-KW"/>
</dbReference>
<evidence type="ECO:0000256" key="5">
    <source>
        <dbReference type="ARBA" id="ARBA00023242"/>
    </source>
</evidence>
<feature type="domain" description="Xylanolytic transcriptional activator regulatory" evidence="7">
    <location>
        <begin position="474"/>
        <end position="573"/>
    </location>
</feature>
<comment type="caution">
    <text evidence="8">The sequence shown here is derived from an EMBL/GenBank/DDBJ whole genome shotgun (WGS) entry which is preliminary data.</text>
</comment>
<keyword evidence="9" id="KW-1185">Reference proteome</keyword>
<feature type="compositionally biased region" description="Basic and acidic residues" evidence="6">
    <location>
        <begin position="97"/>
        <end position="114"/>
    </location>
</feature>
<evidence type="ECO:0000313" key="8">
    <source>
        <dbReference type="EMBL" id="OAA34268.1"/>
    </source>
</evidence>
<dbReference type="SMART" id="SM00906">
    <property type="entry name" value="Fungal_trans"/>
    <property type="match status" value="1"/>
</dbReference>
<evidence type="ECO:0000256" key="1">
    <source>
        <dbReference type="ARBA" id="ARBA00022833"/>
    </source>
</evidence>
<evidence type="ECO:0000259" key="7">
    <source>
        <dbReference type="SMART" id="SM00906"/>
    </source>
</evidence>
<dbReference type="CDD" id="cd12148">
    <property type="entry name" value="fungal_TF_MHR"/>
    <property type="match status" value="1"/>
</dbReference>
<feature type="compositionally biased region" description="Basic and acidic residues" evidence="6">
    <location>
        <begin position="34"/>
        <end position="43"/>
    </location>
</feature>
<accession>A0A166W235</accession>
<evidence type="ECO:0000256" key="2">
    <source>
        <dbReference type="ARBA" id="ARBA00023015"/>
    </source>
</evidence>
<evidence type="ECO:0000313" key="9">
    <source>
        <dbReference type="Proteomes" id="UP000243498"/>
    </source>
</evidence>
<feature type="compositionally biased region" description="Low complexity" evidence="6">
    <location>
        <begin position="118"/>
        <end position="128"/>
    </location>
</feature>
<dbReference type="InterPro" id="IPR007219">
    <property type="entry name" value="XnlR_reg_dom"/>
</dbReference>
<feature type="compositionally biased region" description="Low complexity" evidence="6">
    <location>
        <begin position="83"/>
        <end position="94"/>
    </location>
</feature>
<keyword evidence="1" id="KW-0862">Zinc</keyword>
<feature type="region of interest" description="Disordered" evidence="6">
    <location>
        <begin position="58"/>
        <end position="77"/>
    </location>
</feature>
<dbReference type="PANTHER" id="PTHR47663:SF1">
    <property type="entry name" value="XYLANOLYTIC TRANSCRIPTIONAL ACTIVATOR XLNR-RELATED"/>
    <property type="match status" value="1"/>
</dbReference>
<gene>
    <name evidence="8" type="ORF">NOR_08551</name>
</gene>
<evidence type="ECO:0000256" key="6">
    <source>
        <dbReference type="SAM" id="MobiDB-lite"/>
    </source>
</evidence>
<organism evidence="8 9">
    <name type="scientific">Metarhizium rileyi (strain RCEF 4871)</name>
    <name type="common">Nomuraea rileyi</name>
    <dbReference type="NCBI Taxonomy" id="1649241"/>
    <lineage>
        <taxon>Eukaryota</taxon>
        <taxon>Fungi</taxon>
        <taxon>Dikarya</taxon>
        <taxon>Ascomycota</taxon>
        <taxon>Pezizomycotina</taxon>
        <taxon>Sordariomycetes</taxon>
        <taxon>Hypocreomycetidae</taxon>
        <taxon>Hypocreales</taxon>
        <taxon>Clavicipitaceae</taxon>
        <taxon>Metarhizium</taxon>
    </lineage>
</organism>
<keyword evidence="4" id="KW-0804">Transcription</keyword>
<dbReference type="GO" id="GO:0008270">
    <property type="term" value="F:zinc ion binding"/>
    <property type="evidence" value="ECO:0007669"/>
    <property type="project" value="InterPro"/>
</dbReference>
<dbReference type="OMA" id="PHIANII"/>
<evidence type="ECO:0000256" key="4">
    <source>
        <dbReference type="ARBA" id="ARBA00023163"/>
    </source>
</evidence>
<feature type="region of interest" description="Disordered" evidence="6">
    <location>
        <begin position="83"/>
        <end position="178"/>
    </location>
</feature>
<feature type="region of interest" description="Disordered" evidence="6">
    <location>
        <begin position="1"/>
        <end position="43"/>
    </location>
</feature>
<dbReference type="STRING" id="1081105.A0A166W235"/>
<keyword evidence="2" id="KW-0805">Transcription regulation</keyword>
<sequence>MEETPISWGRETTTDKATTSSEHYPLVRRKRLQGHKERSEEESVEHVISVINCVQNAMGNTPVPTALKRGKASRKQLAERAAAQAAAGTTNQTAEFSDGKEPSKSPATDERAGRFLESTGSNSISGSSLDTVHNNHLPAGNSIGSRLPKGHPATTQGQFGELSDQPSMPPSIHISPDDIGESLCSNYGGLSANYGWQGLRNEDMMDSNHSYSNTQQNSIHGCSDLSFGILGQYSNEFSNSASFRFSVGPLEAHSAFDAASCPGWGVPMSSPPGRFQTQMQHNELGQSALRYPVLEPILPHIANIIPIHLACDLIDTYFASSSAAGLHPMSPCVLGSVFRKRSLLHPKNPRKCQPALLASMMWVAAQTSEASVLTNVPPAREKTCQELLELTIGLLKPLIHGSSLQVASNASQTASASAVPLGGFGMGLPGSISIDVSVDDGSGALGIPSGLDDLVTCIHLAAVISDSSEYKGAGLRWWNVVWSMARELKLGRELPPSEPRPTFEQGEMEGNKLGEQCRFRNSTGFVSEEEREERRRVWWHVYTVDRHLALCYNRPLFLLDAECEGLRQPLDDTVWQSGDFLNDPSDWYRSGLRSRYEQALYGPQFECRGHGAFGYFLPLMTILGEIVDLHHARNHPRFGSAVRASREYSDQIFEVRRHLEAYEKSLERMEMQSSSTQVIHGHRVENHTLVNLVHDETQRALESNSSSASAQPAFATASSCVSEAEVQTRTVLAYGKHVMHILHILLEGKWDPIDLFDDDDAWTSSPGFVTASGHAVAAAEAINQILDHDPALSFMPSVFNVYLLQGSFLLLLIAEKLPIGTSLNVVRACETIVRAHEACGVTLGTRYQRGFCNAMRCALTLIRGQAPEDPGEQLQRRREIVGLYRWTGEGTGLAL</sequence>
<dbReference type="AlphaFoldDB" id="A0A166W235"/>
<keyword evidence="5" id="KW-0539">Nucleus</keyword>
<proteinExistence type="predicted"/>
<evidence type="ECO:0000256" key="3">
    <source>
        <dbReference type="ARBA" id="ARBA00023125"/>
    </source>
</evidence>
<protein>
    <submittedName>
        <fullName evidence="8">XlnR</fullName>
    </submittedName>
</protein>
<dbReference type="GO" id="GO:0006351">
    <property type="term" value="P:DNA-templated transcription"/>
    <property type="evidence" value="ECO:0007669"/>
    <property type="project" value="InterPro"/>
</dbReference>
<dbReference type="Pfam" id="PF04082">
    <property type="entry name" value="Fungal_trans"/>
    <property type="match status" value="1"/>
</dbReference>
<name>A0A166W235_METRR</name>
<reference evidence="8 9" key="1">
    <citation type="journal article" date="2016" name="Genome Biol. Evol.">
        <title>Divergent and convergent evolution of fungal pathogenicity.</title>
        <authorList>
            <person name="Shang Y."/>
            <person name="Xiao G."/>
            <person name="Zheng P."/>
            <person name="Cen K."/>
            <person name="Zhan S."/>
            <person name="Wang C."/>
        </authorList>
    </citation>
    <scope>NUCLEOTIDE SEQUENCE [LARGE SCALE GENOMIC DNA]</scope>
    <source>
        <strain evidence="8 9">RCEF 4871</strain>
    </source>
</reference>
<dbReference type="Proteomes" id="UP000243498">
    <property type="component" value="Unassembled WGS sequence"/>
</dbReference>